<dbReference type="Proteomes" id="UP000244908">
    <property type="component" value="Chromosome"/>
</dbReference>
<protein>
    <submittedName>
        <fullName evidence="1">SMI1/KNR4 family protein</fullName>
    </submittedName>
</protein>
<sequence length="189" mass="22247">MNISQMTWLIKRLKKRGVTFVEGLSDEELADIQLEFQVTFPPDLKQFLQTALPVSDLFVNWRAGLHSAQEKQQIEQRINWPLEGMLFDVENNSYWEHSWGERPESVEAIQVIVSQHFHSYPKLIPIYSHRYIPATPDETGNPIFSVYQTDIIYYGYDLASYFAHEFSFSLPEHFETSAEPKYIEFWGDF</sequence>
<organism evidence="1 2">
    <name type="scientific">Limnobaculum parvum</name>
    <dbReference type="NCBI Taxonomy" id="2172103"/>
    <lineage>
        <taxon>Bacteria</taxon>
        <taxon>Pseudomonadati</taxon>
        <taxon>Pseudomonadota</taxon>
        <taxon>Gammaproteobacteria</taxon>
        <taxon>Enterobacterales</taxon>
        <taxon>Budviciaceae</taxon>
        <taxon>Limnobaculum</taxon>
    </lineage>
</organism>
<keyword evidence="2" id="KW-1185">Reference proteome</keyword>
<gene>
    <name evidence="1" type="ORF">HYN51_13550</name>
</gene>
<dbReference type="AlphaFoldDB" id="A0A2Y9U0L0"/>
<name>A0A2Y9U0L0_9GAMM</name>
<evidence type="ECO:0000313" key="1">
    <source>
        <dbReference type="EMBL" id="AWH89485.1"/>
    </source>
</evidence>
<reference evidence="1 2" key="1">
    <citation type="journal article" date="2019" name="Int. J. Syst. Evol. Microbiol.">
        <title>Limnobaculum parvum gen. nov., sp. nov., isolated from a freshwater lake.</title>
        <authorList>
            <person name="Baek C."/>
            <person name="Shin S.K."/>
            <person name="Yi H."/>
        </authorList>
    </citation>
    <scope>NUCLEOTIDE SEQUENCE [LARGE SCALE GENOMIC DNA]</scope>
    <source>
        <strain evidence="1 2">HYN0051</strain>
    </source>
</reference>
<dbReference type="KEGG" id="lpv:HYN51_13550"/>
<evidence type="ECO:0000313" key="2">
    <source>
        <dbReference type="Proteomes" id="UP000244908"/>
    </source>
</evidence>
<dbReference type="SUPFAM" id="SSF160631">
    <property type="entry name" value="SMI1/KNR4-like"/>
    <property type="match status" value="1"/>
</dbReference>
<dbReference type="RefSeq" id="WP_108901529.1">
    <property type="nucleotide sequence ID" value="NZ_CP029185.2"/>
</dbReference>
<dbReference type="PANTHER" id="PTHR32011">
    <property type="entry name" value="OS08G0472400 PROTEIN"/>
    <property type="match status" value="1"/>
</dbReference>
<dbReference type="PANTHER" id="PTHR32011:SF2">
    <property type="entry name" value="OS08G0472400 PROTEIN"/>
    <property type="match status" value="1"/>
</dbReference>
<dbReference type="InterPro" id="IPR037883">
    <property type="entry name" value="Knr4/Smi1-like_sf"/>
</dbReference>
<proteinExistence type="predicted"/>
<dbReference type="EMBL" id="CP029185">
    <property type="protein sequence ID" value="AWH89485.1"/>
    <property type="molecule type" value="Genomic_DNA"/>
</dbReference>
<dbReference type="OrthoDB" id="264195at2"/>
<accession>A0A2Y9U0L0</accession>